<gene>
    <name evidence="2" type="ORF">C9374_001069</name>
</gene>
<name>A0AA88GYW3_NAELO</name>
<dbReference type="AlphaFoldDB" id="A0AA88GYW3"/>
<comment type="caution">
    <text evidence="2">The sequence shown here is derived from an EMBL/GenBank/DDBJ whole genome shotgun (WGS) entry which is preliminary data.</text>
</comment>
<accession>A0AA88GYW3</accession>
<evidence type="ECO:0000313" key="2">
    <source>
        <dbReference type="EMBL" id="KAG2388219.1"/>
    </source>
</evidence>
<reference evidence="2 3" key="1">
    <citation type="journal article" date="2018" name="BMC Genomics">
        <title>The genome of Naegleria lovaniensis, the basis for a comparative approach to unravel pathogenicity factors of the human pathogenic amoeba N. fowleri.</title>
        <authorList>
            <person name="Liechti N."/>
            <person name="Schurch N."/>
            <person name="Bruggmann R."/>
            <person name="Wittwer M."/>
        </authorList>
    </citation>
    <scope>NUCLEOTIDE SEQUENCE [LARGE SCALE GENOMIC DNA]</scope>
    <source>
        <strain evidence="2 3">ATCC 30569</strain>
    </source>
</reference>
<feature type="region of interest" description="Disordered" evidence="1">
    <location>
        <begin position="1"/>
        <end position="22"/>
    </location>
</feature>
<dbReference type="GeneID" id="68093525"/>
<dbReference type="EMBL" id="PYSW02000011">
    <property type="protein sequence ID" value="KAG2388219.1"/>
    <property type="molecule type" value="Genomic_DNA"/>
</dbReference>
<organism evidence="2 3">
    <name type="scientific">Naegleria lovaniensis</name>
    <name type="common">Amoeba</name>
    <dbReference type="NCBI Taxonomy" id="51637"/>
    <lineage>
        <taxon>Eukaryota</taxon>
        <taxon>Discoba</taxon>
        <taxon>Heterolobosea</taxon>
        <taxon>Tetramitia</taxon>
        <taxon>Eutetramitia</taxon>
        <taxon>Vahlkampfiidae</taxon>
        <taxon>Naegleria</taxon>
    </lineage>
</organism>
<sequence length="1058" mass="119772">MKRTSVNRMLQGLNSHSNTTSSIINSNHVFNSSSSMKANTIFLNSMMKHVPNNNKLLNYPNYPNYPTTATEAFGQIRSYTTTNWSIEKEASTNDSGGNTSTPSFCQPVSLKDYDAHDVASVLTSPKSWGGAGLSVDAVKPLYENNFDGSSLRNIVENIKLDGVKYAIDRLQSTYNKNNIPQLSDTCQSIVHWVNDKILPKPQKFLNEIHQAHLENATDFEKFYSEARNELASNHPDKVLKPEDFDDFEQNLFAKTTIRAYNSKFGYPNFGKQYRSIELPVTLIGASLAKHELPYFTQFQYTMAQDGELLKRVAPRSKRSAIMFMGPSGAGKTSACVRLLCHNPGMVLTCTLSNEVSSGLTTDSLMKQAFGHLNGRNIFELFGQVDQVVLMVFICRLIYILKLIDDAKQNPTVFENFVQRDRDGNIVTGGILPYLAYKQSNGNTDTSFNALRYAQLYVYTSPDDLKAFVATLVNKIIHSLNDNSALFGIVKKIEKFIVVIDDAKLYASENLLHCTNLSELTSLNGEKRGLLARFAQVIASIEQFHLSIFSGTNFSVNVESIIQSTLGKTKAKIDTVKIYDFGLVSRDDIISFLEKHIKIPKNEKKEILFYFHEQGYKYFRRRLITLALEKFSTNNSLIDAIKSSVKDFVLGVEKLAHYLIYTSMNTQLINAQQGIQAIVKYVAHYHLPFLGSEFMVHKEVANELLYLGFSGPESSENDQTNVVFSAKDFIGYESGLAILKKILGIEDKSELMKKIIQERIKLLLKSSDHNINLESIVMLRLIELNGTQLSEIGCFKSLITTNPNLKDHVFKCKHYLDANGYVEYCISKRVIAPNKKKINGEMLFWTHFAEKKWDLLDGVFIAVSNEHHNTVFGVNRVNGSTDMIIPMGFQCRVQSGTKLDPHLYFSSTIPELFYLDNYGKLKSDTLYNLNSNHIEETKINDENCFVVQDNSNKIIDDANGQGMKVRSKAKWYNDIRNAVLQVFKSSTMMHVCVGLDITETFSTEVVEKYQKNYLCSFIDMSNYDLLFDKEWETYLKNLLTTTTKPALVSPELERTTLDK</sequence>
<dbReference type="RefSeq" id="XP_044552211.1">
    <property type="nucleotide sequence ID" value="XM_044686261.1"/>
</dbReference>
<evidence type="ECO:0000313" key="3">
    <source>
        <dbReference type="Proteomes" id="UP000816034"/>
    </source>
</evidence>
<dbReference type="Proteomes" id="UP000816034">
    <property type="component" value="Unassembled WGS sequence"/>
</dbReference>
<evidence type="ECO:0000256" key="1">
    <source>
        <dbReference type="SAM" id="MobiDB-lite"/>
    </source>
</evidence>
<proteinExistence type="predicted"/>
<protein>
    <submittedName>
        <fullName evidence="2">Uncharacterized protein</fullName>
    </submittedName>
</protein>
<keyword evidence="3" id="KW-1185">Reference proteome</keyword>